<reference evidence="9 10" key="1">
    <citation type="submission" date="2019-09" db="EMBL/GenBank/DDBJ databases">
        <title>Genome sequence of Rhodovastum atsumiense, a diverse member of the Acetobacteraceae family of non-sulfur purple photosynthetic bacteria.</title>
        <authorList>
            <person name="Meyer T."/>
            <person name="Kyndt J."/>
        </authorList>
    </citation>
    <scope>NUCLEOTIDE SEQUENCE [LARGE SCALE GENOMIC DNA]</scope>
    <source>
        <strain evidence="9 10">DSM 21279</strain>
    </source>
</reference>
<feature type="transmembrane region" description="Helical" evidence="7">
    <location>
        <begin position="34"/>
        <end position="53"/>
    </location>
</feature>
<feature type="transmembrane region" description="Helical" evidence="7">
    <location>
        <begin position="195"/>
        <end position="214"/>
    </location>
</feature>
<feature type="transmembrane region" description="Helical" evidence="7">
    <location>
        <begin position="59"/>
        <end position="83"/>
    </location>
</feature>
<organism evidence="9 10">
    <name type="scientific">Rhodovastum atsumiense</name>
    <dbReference type="NCBI Taxonomy" id="504468"/>
    <lineage>
        <taxon>Bacteria</taxon>
        <taxon>Pseudomonadati</taxon>
        <taxon>Pseudomonadota</taxon>
        <taxon>Alphaproteobacteria</taxon>
        <taxon>Acetobacterales</taxon>
        <taxon>Acetobacteraceae</taxon>
        <taxon>Rhodovastum</taxon>
    </lineage>
</organism>
<feature type="transmembrane region" description="Helical" evidence="7">
    <location>
        <begin position="336"/>
        <end position="357"/>
    </location>
</feature>
<accession>A0A5M6IW23</accession>
<evidence type="ECO:0000256" key="5">
    <source>
        <dbReference type="ARBA" id="ARBA00022989"/>
    </source>
</evidence>
<feature type="domain" description="Major facilitator superfamily (MFS) profile" evidence="8">
    <location>
        <begin position="22"/>
        <end position="432"/>
    </location>
</feature>
<feature type="transmembrane region" description="Helical" evidence="7">
    <location>
        <begin position="119"/>
        <end position="139"/>
    </location>
</feature>
<evidence type="ECO:0000256" key="1">
    <source>
        <dbReference type="ARBA" id="ARBA00004651"/>
    </source>
</evidence>
<dbReference type="Proteomes" id="UP000325255">
    <property type="component" value="Unassembled WGS sequence"/>
</dbReference>
<dbReference type="InterPro" id="IPR036259">
    <property type="entry name" value="MFS_trans_sf"/>
</dbReference>
<dbReference type="AlphaFoldDB" id="A0A5M6IW23"/>
<feature type="transmembrane region" description="Helical" evidence="7">
    <location>
        <begin position="246"/>
        <end position="270"/>
    </location>
</feature>
<feature type="transmembrane region" description="Helical" evidence="7">
    <location>
        <begin position="312"/>
        <end position="330"/>
    </location>
</feature>
<sequence>METAAAITDSVPVEKRTSLATVVGSSLIGTTIEFYDFFIYGTAAALVFPHLFFPTLSPVAGLMAAYATLAIPFLTRPIGAVLFGHYGDRLGRKKMLIVALLIMGLSTFAIGLVPGYDTIGIWAPILVITCRLLQGFALGGEWGGAATMVIEYAPPEKRGFYGTFVQLGNVIGLFTSALVFAVIPRDMLLAGGWRIPFLISIVALAVGLYIRNNIEETPLFKELKSSGAAVPRVPVMEILRRGKRAVLLAMGVRTGEIILGWLVIGFLLSYATRNLGYNSTQVLYVILAASALDMITVPLAGYLSDRLGRRPVFLFGACVAAVMAFPMFWLVDLGSFPIFLCVVAFAYAFGNGVMFAVQPAFFSEAFDTGVRYTGISLGFQLANIIGGLTPLIGTWLIQMSGGKSWSISLFLLVGSLVTIGCVLSMRETAGRRLETRPVAPAAAED</sequence>
<gene>
    <name evidence="9" type="ORF">F1189_11250</name>
</gene>
<dbReference type="OrthoDB" id="9783227at2"/>
<evidence type="ECO:0000256" key="7">
    <source>
        <dbReference type="SAM" id="Phobius"/>
    </source>
</evidence>
<evidence type="ECO:0000256" key="3">
    <source>
        <dbReference type="ARBA" id="ARBA00022475"/>
    </source>
</evidence>
<dbReference type="Gene3D" id="1.20.1250.20">
    <property type="entry name" value="MFS general substrate transporter like domains"/>
    <property type="match status" value="2"/>
</dbReference>
<evidence type="ECO:0000259" key="8">
    <source>
        <dbReference type="PROSITE" id="PS50850"/>
    </source>
</evidence>
<keyword evidence="5 7" id="KW-1133">Transmembrane helix</keyword>
<evidence type="ECO:0000256" key="6">
    <source>
        <dbReference type="ARBA" id="ARBA00023136"/>
    </source>
</evidence>
<dbReference type="EMBL" id="VWPK01000015">
    <property type="protein sequence ID" value="KAA5612027.1"/>
    <property type="molecule type" value="Genomic_DNA"/>
</dbReference>
<dbReference type="PANTHER" id="PTHR43045:SF1">
    <property type="entry name" value="SHIKIMATE TRANSPORTER"/>
    <property type="match status" value="1"/>
</dbReference>
<feature type="transmembrane region" description="Helical" evidence="7">
    <location>
        <begin position="377"/>
        <end position="398"/>
    </location>
</feature>
<evidence type="ECO:0000256" key="2">
    <source>
        <dbReference type="ARBA" id="ARBA00022448"/>
    </source>
</evidence>
<keyword evidence="6 7" id="KW-0472">Membrane</keyword>
<feature type="transmembrane region" description="Helical" evidence="7">
    <location>
        <begin position="282"/>
        <end position="300"/>
    </location>
</feature>
<name>A0A5M6IW23_9PROT</name>
<dbReference type="Pfam" id="PF00083">
    <property type="entry name" value="Sugar_tr"/>
    <property type="match status" value="2"/>
</dbReference>
<feature type="transmembrane region" description="Helical" evidence="7">
    <location>
        <begin position="404"/>
        <end position="423"/>
    </location>
</feature>
<dbReference type="InterPro" id="IPR020846">
    <property type="entry name" value="MFS_dom"/>
</dbReference>
<dbReference type="GO" id="GO:0022857">
    <property type="term" value="F:transmembrane transporter activity"/>
    <property type="evidence" value="ECO:0007669"/>
    <property type="project" value="InterPro"/>
</dbReference>
<keyword evidence="2" id="KW-0813">Transport</keyword>
<protein>
    <submittedName>
        <fullName evidence="9">MHS family MFS transporter</fullName>
    </submittedName>
</protein>
<dbReference type="CDD" id="cd17369">
    <property type="entry name" value="MFS_ShiA_like"/>
    <property type="match status" value="1"/>
</dbReference>
<dbReference type="PROSITE" id="PS00216">
    <property type="entry name" value="SUGAR_TRANSPORT_1"/>
    <property type="match status" value="1"/>
</dbReference>
<dbReference type="FunFam" id="1.20.1250.20:FF:000001">
    <property type="entry name" value="Dicarboxylate MFS transporter"/>
    <property type="match status" value="1"/>
</dbReference>
<feature type="transmembrane region" description="Helical" evidence="7">
    <location>
        <begin position="95"/>
        <end position="113"/>
    </location>
</feature>
<dbReference type="InterPro" id="IPR005828">
    <property type="entry name" value="MFS_sugar_transport-like"/>
</dbReference>
<keyword evidence="10" id="KW-1185">Reference proteome</keyword>
<feature type="transmembrane region" description="Helical" evidence="7">
    <location>
        <begin position="160"/>
        <end position="183"/>
    </location>
</feature>
<proteinExistence type="predicted"/>
<dbReference type="InterPro" id="IPR005829">
    <property type="entry name" value="Sugar_transporter_CS"/>
</dbReference>
<keyword evidence="3" id="KW-1003">Cell membrane</keyword>
<dbReference type="PROSITE" id="PS50850">
    <property type="entry name" value="MFS"/>
    <property type="match status" value="1"/>
</dbReference>
<evidence type="ECO:0000256" key="4">
    <source>
        <dbReference type="ARBA" id="ARBA00022692"/>
    </source>
</evidence>
<evidence type="ECO:0000313" key="9">
    <source>
        <dbReference type="EMBL" id="KAA5612027.1"/>
    </source>
</evidence>
<keyword evidence="4 7" id="KW-0812">Transmembrane</keyword>
<dbReference type="GO" id="GO:0005886">
    <property type="term" value="C:plasma membrane"/>
    <property type="evidence" value="ECO:0007669"/>
    <property type="project" value="UniProtKB-SubCell"/>
</dbReference>
<comment type="subcellular location">
    <subcellularLocation>
        <location evidence="1">Cell membrane</location>
        <topology evidence="1">Multi-pass membrane protein</topology>
    </subcellularLocation>
</comment>
<evidence type="ECO:0000313" key="10">
    <source>
        <dbReference type="Proteomes" id="UP000325255"/>
    </source>
</evidence>
<dbReference type="SUPFAM" id="SSF103473">
    <property type="entry name" value="MFS general substrate transporter"/>
    <property type="match status" value="1"/>
</dbReference>
<comment type="caution">
    <text evidence="9">The sequence shown here is derived from an EMBL/GenBank/DDBJ whole genome shotgun (WGS) entry which is preliminary data.</text>
</comment>
<dbReference type="PANTHER" id="PTHR43045">
    <property type="entry name" value="SHIKIMATE TRANSPORTER"/>
    <property type="match status" value="1"/>
</dbReference>